<name>A0ABT2LZE5_9FIRM</name>
<dbReference type="SUPFAM" id="SSF160527">
    <property type="entry name" value="V-type ATPase subunit E-like"/>
    <property type="match status" value="1"/>
</dbReference>
<dbReference type="RefSeq" id="WP_022088772.1">
    <property type="nucleotide sequence ID" value="NZ_JAODBU010000006.1"/>
</dbReference>
<gene>
    <name evidence="1" type="ORF">N5B56_06115</name>
</gene>
<evidence type="ECO:0000313" key="2">
    <source>
        <dbReference type="Proteomes" id="UP001431199"/>
    </source>
</evidence>
<dbReference type="Gene3D" id="3.30.2320.30">
    <property type="entry name" value="ATP synthase, E subunit, C-terminal"/>
    <property type="match status" value="1"/>
</dbReference>
<dbReference type="InterPro" id="IPR038495">
    <property type="entry name" value="ATPase_E_C"/>
</dbReference>
<accession>A0ABT2LZE5</accession>
<dbReference type="Proteomes" id="UP001431199">
    <property type="component" value="Unassembled WGS sequence"/>
</dbReference>
<dbReference type="EMBL" id="JAODBU010000006">
    <property type="protein sequence ID" value="MCT7398661.1"/>
    <property type="molecule type" value="Genomic_DNA"/>
</dbReference>
<evidence type="ECO:0000313" key="1">
    <source>
        <dbReference type="EMBL" id="MCT7398661.1"/>
    </source>
</evidence>
<reference evidence="1" key="1">
    <citation type="submission" date="2022-09" db="EMBL/GenBank/DDBJ databases">
        <title>Eubacterium sp. LFL-14 isolated from human feces.</title>
        <authorList>
            <person name="Liu F."/>
        </authorList>
    </citation>
    <scope>NUCLEOTIDE SEQUENCE</scope>
    <source>
        <strain evidence="1">LFL-14</strain>
    </source>
</reference>
<organism evidence="1 2">
    <name type="scientific">Eubacterium album</name>
    <dbReference type="NCBI Taxonomy" id="2978477"/>
    <lineage>
        <taxon>Bacteria</taxon>
        <taxon>Bacillati</taxon>
        <taxon>Bacillota</taxon>
        <taxon>Clostridia</taxon>
        <taxon>Eubacteriales</taxon>
        <taxon>Eubacteriaceae</taxon>
        <taxon>Eubacterium</taxon>
    </lineage>
</organism>
<proteinExistence type="predicted"/>
<protein>
    <submittedName>
        <fullName evidence="1">V-type ATP synthase subunit E</fullName>
    </submittedName>
</protein>
<keyword evidence="2" id="KW-1185">Reference proteome</keyword>
<comment type="caution">
    <text evidence="1">The sequence shown here is derived from an EMBL/GenBank/DDBJ whole genome shotgun (WGS) entry which is preliminary data.</text>
</comment>
<sequence length="190" mass="21556">MTIEEKMEHFKNVSLDNASAKSNDILTAYKQSLDEQFEKHKETALLESKSVESAKLNAVRLEVKRELSKVQAEVRRTVTLHQNKLKSQIFSAVVEKLNAYKKTEEYKKELISQINKISSDFNDTTVEFYIDSSDESLLSDLQSHTGADIKISTVPFIGGCKAIISDKNMLVDNSFKTKLAEEQEKFTISI</sequence>